<protein>
    <recommendedName>
        <fullName evidence="1">Putative membrane protein insertion efficiency factor</fullName>
    </recommendedName>
</protein>
<keyword evidence="3" id="KW-1185">Reference proteome</keyword>
<comment type="subcellular location">
    <subcellularLocation>
        <location evidence="1">Cell membrane</location>
        <topology evidence="1">Peripheral membrane protein</topology>
        <orientation evidence="1">Cytoplasmic side</orientation>
    </subcellularLocation>
</comment>
<dbReference type="RefSeq" id="WP_015007056.1">
    <property type="nucleotide sequence ID" value="NZ_JBLHXE010000003.1"/>
</dbReference>
<name>A0AB33Z1I6_9GAMM</name>
<evidence type="ECO:0000313" key="2">
    <source>
        <dbReference type="EMBL" id="EPD13062.1"/>
    </source>
</evidence>
<accession>A0AB33Z1I6</accession>
<keyword evidence="1" id="KW-1003">Cell membrane</keyword>
<comment type="similarity">
    <text evidence="1">Belongs to the UPF0161 family.</text>
</comment>
<dbReference type="PANTHER" id="PTHR33383">
    <property type="entry name" value="MEMBRANE PROTEIN INSERTION EFFICIENCY FACTOR-RELATED"/>
    <property type="match status" value="1"/>
</dbReference>
<comment type="caution">
    <text evidence="2">The sequence shown here is derived from an EMBL/GenBank/DDBJ whole genome shotgun (WGS) entry which is preliminary data.</text>
</comment>
<dbReference type="NCBIfam" id="TIGR00278">
    <property type="entry name" value="membrane protein insertion efficiency factor YidD"/>
    <property type="match status" value="1"/>
</dbReference>
<dbReference type="Proteomes" id="UP000015462">
    <property type="component" value="Unassembled WGS sequence"/>
</dbReference>
<dbReference type="Pfam" id="PF01809">
    <property type="entry name" value="YidD"/>
    <property type="match status" value="1"/>
</dbReference>
<dbReference type="SMART" id="SM01234">
    <property type="entry name" value="Haemolytic"/>
    <property type="match status" value="1"/>
</dbReference>
<organism evidence="2 3">
    <name type="scientific">Cycloclasticus pugetii</name>
    <dbReference type="NCBI Taxonomy" id="34068"/>
    <lineage>
        <taxon>Bacteria</taxon>
        <taxon>Pseudomonadati</taxon>
        <taxon>Pseudomonadota</taxon>
        <taxon>Gammaproteobacteria</taxon>
        <taxon>Thiotrichales</taxon>
        <taxon>Piscirickettsiaceae</taxon>
        <taxon>Cycloclasticus</taxon>
    </lineage>
</organism>
<proteinExistence type="inferred from homology"/>
<dbReference type="PANTHER" id="PTHR33383:SF1">
    <property type="entry name" value="MEMBRANE PROTEIN INSERTION EFFICIENCY FACTOR-RELATED"/>
    <property type="match status" value="1"/>
</dbReference>
<evidence type="ECO:0000313" key="3">
    <source>
        <dbReference type="Proteomes" id="UP000015462"/>
    </source>
</evidence>
<gene>
    <name evidence="2" type="ORF">L196_05455</name>
</gene>
<keyword evidence="1" id="KW-0472">Membrane</keyword>
<reference evidence="2 3" key="1">
    <citation type="journal article" date="2013" name="Genome Announc.">
        <title>Genome Sequence of the Pyrene- and Fluoranthene-Degrading Bacterium Cycloclasticus sp. Strain PY97M.</title>
        <authorList>
            <person name="Cui Z."/>
            <person name="Xu G."/>
            <person name="Li Q."/>
            <person name="Gao W."/>
            <person name="Zheng L."/>
        </authorList>
    </citation>
    <scope>NUCLEOTIDE SEQUENCE [LARGE SCALE GENOMIC DNA]</scope>
    <source>
        <strain evidence="2 3">PY97M</strain>
    </source>
</reference>
<dbReference type="GO" id="GO:0005886">
    <property type="term" value="C:plasma membrane"/>
    <property type="evidence" value="ECO:0007669"/>
    <property type="project" value="UniProtKB-SubCell"/>
</dbReference>
<dbReference type="EMBL" id="ASHL01000004">
    <property type="protein sequence ID" value="EPD13062.1"/>
    <property type="molecule type" value="Genomic_DNA"/>
</dbReference>
<sequence>MNKLFIYLIKFYRYFVSPLLGSRCRFYPTCSQYALEAFQQYRTIKAISLTLKRLLRCQPFCKGGVDPLPTSDKTHG</sequence>
<comment type="function">
    <text evidence="1">Could be involved in insertion of integral membrane proteins into the membrane.</text>
</comment>
<dbReference type="InterPro" id="IPR002696">
    <property type="entry name" value="Membr_insert_effic_factor_YidD"/>
</dbReference>
<dbReference type="AlphaFoldDB" id="A0AB33Z1I6"/>
<dbReference type="HAMAP" id="MF_00386">
    <property type="entry name" value="UPF0161_YidD"/>
    <property type="match status" value="1"/>
</dbReference>
<evidence type="ECO:0000256" key="1">
    <source>
        <dbReference type="HAMAP-Rule" id="MF_00386"/>
    </source>
</evidence>